<feature type="domain" description="Porphobilinogen deaminase N-terminal" evidence="9">
    <location>
        <begin position="4"/>
        <end position="210"/>
    </location>
</feature>
<comment type="miscellaneous">
    <text evidence="8">The porphobilinogen subunits are added to the dipyrromethane group.</text>
</comment>
<dbReference type="Proteomes" id="UP000285138">
    <property type="component" value="Unassembled WGS sequence"/>
</dbReference>
<evidence type="ECO:0000256" key="7">
    <source>
        <dbReference type="ARBA" id="ARBA00048169"/>
    </source>
</evidence>
<dbReference type="GO" id="GO:0004418">
    <property type="term" value="F:hydroxymethylbilane synthase activity"/>
    <property type="evidence" value="ECO:0007669"/>
    <property type="project" value="UniProtKB-UniRule"/>
</dbReference>
<comment type="similarity">
    <text evidence="3 8">Belongs to the HMBS family.</text>
</comment>
<keyword evidence="6 8" id="KW-0627">Porphyrin biosynthesis</keyword>
<dbReference type="InterPro" id="IPR022418">
    <property type="entry name" value="Porphobilinogen_deaminase_C"/>
</dbReference>
<evidence type="ECO:0000313" key="11">
    <source>
        <dbReference type="EMBL" id="RQD75802.1"/>
    </source>
</evidence>
<dbReference type="EC" id="2.5.1.61" evidence="8"/>
<evidence type="ECO:0000259" key="9">
    <source>
        <dbReference type="Pfam" id="PF01379"/>
    </source>
</evidence>
<dbReference type="EMBL" id="QZAA01000142">
    <property type="protein sequence ID" value="RQD75802.1"/>
    <property type="molecule type" value="Genomic_DNA"/>
</dbReference>
<dbReference type="Gene3D" id="3.30.160.40">
    <property type="entry name" value="Porphobilinogen deaminase, C-terminal domain"/>
    <property type="match status" value="1"/>
</dbReference>
<dbReference type="PANTHER" id="PTHR11557:SF0">
    <property type="entry name" value="PORPHOBILINOGEN DEAMINASE"/>
    <property type="match status" value="1"/>
</dbReference>
<comment type="subunit">
    <text evidence="4 8">Monomer.</text>
</comment>
<dbReference type="SUPFAM" id="SSF54782">
    <property type="entry name" value="Porphobilinogen deaminase (hydroxymethylbilane synthase), C-terminal domain"/>
    <property type="match status" value="1"/>
</dbReference>
<dbReference type="PANTHER" id="PTHR11557">
    <property type="entry name" value="PORPHOBILINOGEN DEAMINASE"/>
    <property type="match status" value="1"/>
</dbReference>
<feature type="modified residue" description="S-(dipyrrolylmethanemethyl)cysteine" evidence="8">
    <location>
        <position position="240"/>
    </location>
</feature>
<dbReference type="PIRSF" id="PIRSF001438">
    <property type="entry name" value="4pyrrol_synth_OHMeBilane_synth"/>
    <property type="match status" value="1"/>
</dbReference>
<feature type="domain" description="Porphobilinogen deaminase C-terminal" evidence="10">
    <location>
        <begin position="226"/>
        <end position="293"/>
    </location>
</feature>
<evidence type="ECO:0000256" key="6">
    <source>
        <dbReference type="ARBA" id="ARBA00023244"/>
    </source>
</evidence>
<dbReference type="InterPro" id="IPR000860">
    <property type="entry name" value="HemC"/>
</dbReference>
<dbReference type="PRINTS" id="PR00151">
    <property type="entry name" value="PORPHBDMNASE"/>
</dbReference>
<dbReference type="GO" id="GO:0006782">
    <property type="term" value="P:protoporphyrinogen IX biosynthetic process"/>
    <property type="evidence" value="ECO:0007669"/>
    <property type="project" value="UniProtKB-UniRule"/>
</dbReference>
<dbReference type="InterPro" id="IPR036803">
    <property type="entry name" value="Porphobilinogen_deaminase_C_sf"/>
</dbReference>
<protein>
    <recommendedName>
        <fullName evidence="8">Porphobilinogen deaminase</fullName>
        <shortName evidence="8">PBG</shortName>
        <ecNumber evidence="8">2.5.1.61</ecNumber>
    </recommendedName>
    <alternativeName>
        <fullName evidence="8">Hydroxymethylbilane synthase</fullName>
        <shortName evidence="8">HMBS</shortName>
    </alternativeName>
    <alternativeName>
        <fullName evidence="8">Pre-uroporphyrinogen synthase</fullName>
    </alternativeName>
</protein>
<accession>A0A424YEB2</accession>
<dbReference type="GO" id="GO:0005737">
    <property type="term" value="C:cytoplasm"/>
    <property type="evidence" value="ECO:0007669"/>
    <property type="project" value="UniProtKB-UniRule"/>
</dbReference>
<dbReference type="Pfam" id="PF03900">
    <property type="entry name" value="Porphobil_deamC"/>
    <property type="match status" value="1"/>
</dbReference>
<comment type="cofactor">
    <cofactor evidence="8">
        <name>dipyrromethane</name>
        <dbReference type="ChEBI" id="CHEBI:60342"/>
    </cofactor>
    <text evidence="8">Binds 1 dipyrromethane group covalently.</text>
</comment>
<dbReference type="InterPro" id="IPR022419">
    <property type="entry name" value="Porphobilin_deaminase_cofac_BS"/>
</dbReference>
<sequence>MKTLVIGTRGSQLALAQARFVLESLKQIYPHLSFEVKIIKTTGDKFLNQSFDKMEGKGFFVKEIEDALLNKEIDLAVHSMKDLPTEEEKRLKIVAVTEREDPRDVLVSREDYWLVTLPRGAVIGTSSVRRKAQLLYYRPDLKFKPVRGNINTRLRKMGESQVDAIILAYSGLKRLSLEKEIREILPMEMCMPAAGQGALGIQVRTDDENASSIARSLNHYPTERAIAAERAMLKYLGGGCHVPIGAYGELKSTEVRLWGVVASTDGRFCLRDVLSGPISDAAFIGRHLARRLLKKGAEKYMGTNHSEC</sequence>
<comment type="catalytic activity">
    <reaction evidence="7 8">
        <text>4 porphobilinogen + H2O = hydroxymethylbilane + 4 NH4(+)</text>
        <dbReference type="Rhea" id="RHEA:13185"/>
        <dbReference type="ChEBI" id="CHEBI:15377"/>
        <dbReference type="ChEBI" id="CHEBI:28938"/>
        <dbReference type="ChEBI" id="CHEBI:57845"/>
        <dbReference type="ChEBI" id="CHEBI:58126"/>
        <dbReference type="EC" id="2.5.1.61"/>
    </reaction>
</comment>
<evidence type="ECO:0000256" key="1">
    <source>
        <dbReference type="ARBA" id="ARBA00002869"/>
    </source>
</evidence>
<comment type="pathway">
    <text evidence="2">Porphyrin-containing compound metabolism; protoporphyrin-IX biosynthesis; coproporphyrinogen-III from 5-aminolevulinate: step 2/4.</text>
</comment>
<organism evidence="11 12">
    <name type="scientific">Candidatus Syntrophonatronum acetioxidans</name>
    <dbReference type="NCBI Taxonomy" id="1795816"/>
    <lineage>
        <taxon>Bacteria</taxon>
        <taxon>Bacillati</taxon>
        <taxon>Bacillota</taxon>
        <taxon>Clostridia</taxon>
        <taxon>Eubacteriales</taxon>
        <taxon>Syntrophomonadaceae</taxon>
        <taxon>Candidatus Syntrophonatronum</taxon>
    </lineage>
</organism>
<proteinExistence type="inferred from homology"/>
<keyword evidence="5 8" id="KW-0808">Transferase</keyword>
<evidence type="ECO:0000256" key="3">
    <source>
        <dbReference type="ARBA" id="ARBA00005638"/>
    </source>
</evidence>
<dbReference type="FunFam" id="3.40.190.10:FF:000004">
    <property type="entry name" value="Porphobilinogen deaminase"/>
    <property type="match status" value="1"/>
</dbReference>
<comment type="function">
    <text evidence="1 8">Tetrapolymerization of the monopyrrole PBG into the hydroxymethylbilane pre-uroporphyrinogen in several discrete steps.</text>
</comment>
<evidence type="ECO:0000256" key="4">
    <source>
        <dbReference type="ARBA" id="ARBA00011245"/>
    </source>
</evidence>
<dbReference type="CDD" id="cd13646">
    <property type="entry name" value="PBP2_EcHMBS_like"/>
    <property type="match status" value="1"/>
</dbReference>
<dbReference type="HAMAP" id="MF_00260">
    <property type="entry name" value="Porphobil_deam"/>
    <property type="match status" value="1"/>
</dbReference>
<evidence type="ECO:0000313" key="12">
    <source>
        <dbReference type="Proteomes" id="UP000285138"/>
    </source>
</evidence>
<comment type="caution">
    <text evidence="11">The sequence shown here is derived from an EMBL/GenBank/DDBJ whole genome shotgun (WGS) entry which is preliminary data.</text>
</comment>
<dbReference type="Pfam" id="PF01379">
    <property type="entry name" value="Porphobil_deam"/>
    <property type="match status" value="1"/>
</dbReference>
<dbReference type="PROSITE" id="PS00533">
    <property type="entry name" value="PORPHOBILINOGEN_DEAM"/>
    <property type="match status" value="1"/>
</dbReference>
<evidence type="ECO:0000256" key="8">
    <source>
        <dbReference type="HAMAP-Rule" id="MF_00260"/>
    </source>
</evidence>
<evidence type="ECO:0000256" key="5">
    <source>
        <dbReference type="ARBA" id="ARBA00022679"/>
    </source>
</evidence>
<evidence type="ECO:0000256" key="2">
    <source>
        <dbReference type="ARBA" id="ARBA00004735"/>
    </source>
</evidence>
<dbReference type="AlphaFoldDB" id="A0A424YEB2"/>
<dbReference type="InterPro" id="IPR022417">
    <property type="entry name" value="Porphobilin_deaminase_N"/>
</dbReference>
<reference evidence="11 12" key="1">
    <citation type="submission" date="2018-08" db="EMBL/GenBank/DDBJ databases">
        <title>The metabolism and importance of syntrophic acetate oxidation coupled to methane or sulfide production in haloalkaline environments.</title>
        <authorList>
            <person name="Timmers P.H.A."/>
            <person name="Vavourakis C.D."/>
            <person name="Sorokin D.Y."/>
            <person name="Sinninghe Damste J.S."/>
            <person name="Muyzer G."/>
            <person name="Stams A.J.M."/>
            <person name="Plugge C.M."/>
        </authorList>
    </citation>
    <scope>NUCLEOTIDE SEQUENCE [LARGE SCALE GENOMIC DNA]</scope>
    <source>
        <strain evidence="11">MSAO_Bac1</strain>
    </source>
</reference>
<name>A0A424YEB2_9FIRM</name>
<dbReference type="NCBIfam" id="TIGR00212">
    <property type="entry name" value="hemC"/>
    <property type="match status" value="1"/>
</dbReference>
<dbReference type="Gene3D" id="3.40.190.10">
    <property type="entry name" value="Periplasmic binding protein-like II"/>
    <property type="match status" value="2"/>
</dbReference>
<dbReference type="SUPFAM" id="SSF53850">
    <property type="entry name" value="Periplasmic binding protein-like II"/>
    <property type="match status" value="1"/>
</dbReference>
<gene>
    <name evidence="8" type="primary">hemC</name>
    <name evidence="11" type="ORF">D5R97_05510</name>
</gene>
<evidence type="ECO:0000259" key="10">
    <source>
        <dbReference type="Pfam" id="PF03900"/>
    </source>
</evidence>
<dbReference type="FunFam" id="3.40.190.10:FF:000005">
    <property type="entry name" value="Porphobilinogen deaminase"/>
    <property type="match status" value="1"/>
</dbReference>